<dbReference type="AlphaFoldDB" id="A0A662Z7H7"/>
<proteinExistence type="predicted"/>
<sequence>MRTIKSSLMDVILTFMLGNILTYCFKQLVATVAKRIAKSQDSFSILRIHTVHEATDKLIKAFTRGVRSSIYSNTQATRQDLGIVYQKRS</sequence>
<keyword evidence="2" id="KW-1185">Reference proteome</keyword>
<evidence type="ECO:0000313" key="2">
    <source>
        <dbReference type="Proteomes" id="UP000243374"/>
    </source>
</evidence>
<protein>
    <submittedName>
        <fullName evidence="1">Uncharacterized protein</fullName>
    </submittedName>
</protein>
<name>A0A662Z7H7_9GAMM</name>
<evidence type="ECO:0000313" key="1">
    <source>
        <dbReference type="EMBL" id="SFJ91574.1"/>
    </source>
</evidence>
<gene>
    <name evidence="1" type="ORF">SAMN04487865_100746</name>
</gene>
<organism evidence="1 2">
    <name type="scientific">Succinivibrio dextrinosolvens</name>
    <dbReference type="NCBI Taxonomy" id="83771"/>
    <lineage>
        <taxon>Bacteria</taxon>
        <taxon>Pseudomonadati</taxon>
        <taxon>Pseudomonadota</taxon>
        <taxon>Gammaproteobacteria</taxon>
        <taxon>Aeromonadales</taxon>
        <taxon>Succinivibrionaceae</taxon>
        <taxon>Succinivibrio</taxon>
    </lineage>
</organism>
<dbReference type="EMBL" id="FOSF01000007">
    <property type="protein sequence ID" value="SFJ91574.1"/>
    <property type="molecule type" value="Genomic_DNA"/>
</dbReference>
<accession>A0A662Z7H7</accession>
<reference evidence="1 2" key="1">
    <citation type="submission" date="2016-10" db="EMBL/GenBank/DDBJ databases">
        <authorList>
            <person name="Varghese N."/>
            <person name="Submissions S."/>
        </authorList>
    </citation>
    <scope>NUCLEOTIDE SEQUENCE [LARGE SCALE GENOMIC DNA]</scope>
    <source>
        <strain evidence="1 2">22B</strain>
    </source>
</reference>
<dbReference type="Proteomes" id="UP000243374">
    <property type="component" value="Unassembled WGS sequence"/>
</dbReference>